<proteinExistence type="predicted"/>
<evidence type="ECO:0000313" key="2">
    <source>
        <dbReference type="EMBL" id="UVI28380.1"/>
    </source>
</evidence>
<keyword evidence="1" id="KW-0472">Membrane</keyword>
<feature type="transmembrane region" description="Helical" evidence="1">
    <location>
        <begin position="146"/>
        <end position="170"/>
    </location>
</feature>
<feature type="transmembrane region" description="Helical" evidence="1">
    <location>
        <begin position="182"/>
        <end position="201"/>
    </location>
</feature>
<feature type="transmembrane region" description="Helical" evidence="1">
    <location>
        <begin position="107"/>
        <end position="125"/>
    </location>
</feature>
<organism evidence="2 3">
    <name type="scientific">Paenibacillus spongiae</name>
    <dbReference type="NCBI Taxonomy" id="2909671"/>
    <lineage>
        <taxon>Bacteria</taxon>
        <taxon>Bacillati</taxon>
        <taxon>Bacillota</taxon>
        <taxon>Bacilli</taxon>
        <taxon>Bacillales</taxon>
        <taxon>Paenibacillaceae</taxon>
        <taxon>Paenibacillus</taxon>
    </lineage>
</organism>
<dbReference type="RefSeq" id="WP_258384468.1">
    <property type="nucleotide sequence ID" value="NZ_CP091430.1"/>
</dbReference>
<accession>A0ABY5S765</accession>
<sequence length="276" mass="31549">MTRKRMQDDRSDTVTEEDLNDIHDFLLQYEVEYPDSAEIDRTVEALRLHMHASAGEQRGLGERLKRLLRLAASEVTLMSPFYWLMSTVLYLAGFMMIGLESKLTPEFALFTLAPMPFILGLVDIFRSRDQRMLELEMSCTFNAASVMLAKILIIGVYNIALNSLCSLWFIRITEQMDVMDITLLWMTPFSVISGLSLLAAIRLRGSTAVSFMIAIWFSFCLIVIINPSLMRRILTMPAAIYLLLIMLGAMLIVMQLYRLLYKSSVMEGMYECETNA</sequence>
<name>A0ABY5S765_9BACL</name>
<protein>
    <submittedName>
        <fullName evidence="2">Uncharacterized protein</fullName>
    </submittedName>
</protein>
<evidence type="ECO:0000313" key="3">
    <source>
        <dbReference type="Proteomes" id="UP001057877"/>
    </source>
</evidence>
<feature type="transmembrane region" description="Helical" evidence="1">
    <location>
        <begin position="75"/>
        <end position="95"/>
    </location>
</feature>
<feature type="transmembrane region" description="Helical" evidence="1">
    <location>
        <begin position="208"/>
        <end position="226"/>
    </location>
</feature>
<keyword evidence="1" id="KW-0812">Transmembrane</keyword>
<dbReference type="Proteomes" id="UP001057877">
    <property type="component" value="Chromosome"/>
</dbReference>
<gene>
    <name evidence="2" type="ORF">L1F29_23400</name>
</gene>
<reference evidence="2" key="1">
    <citation type="submission" date="2022-01" db="EMBL/GenBank/DDBJ databases">
        <title>Paenibacillus spongiae sp. nov., isolated from marine sponge.</title>
        <authorList>
            <person name="Li Z."/>
            <person name="Zhang M."/>
        </authorList>
    </citation>
    <scope>NUCLEOTIDE SEQUENCE</scope>
    <source>
        <strain evidence="2">PHS-Z3</strain>
    </source>
</reference>
<evidence type="ECO:0000256" key="1">
    <source>
        <dbReference type="SAM" id="Phobius"/>
    </source>
</evidence>
<feature type="transmembrane region" description="Helical" evidence="1">
    <location>
        <begin position="238"/>
        <end position="260"/>
    </location>
</feature>
<dbReference type="EMBL" id="CP091430">
    <property type="protein sequence ID" value="UVI28380.1"/>
    <property type="molecule type" value="Genomic_DNA"/>
</dbReference>
<keyword evidence="1" id="KW-1133">Transmembrane helix</keyword>
<keyword evidence="3" id="KW-1185">Reference proteome</keyword>